<dbReference type="EMBL" id="VFQX01000035">
    <property type="protein sequence ID" value="KAF0977156.1"/>
    <property type="molecule type" value="Genomic_DNA"/>
</dbReference>
<dbReference type="Pfam" id="PF06699">
    <property type="entry name" value="PIG-F"/>
    <property type="match status" value="1"/>
</dbReference>
<evidence type="ECO:0000256" key="1">
    <source>
        <dbReference type="ARBA" id="ARBA00004477"/>
    </source>
</evidence>
<evidence type="ECO:0000256" key="3">
    <source>
        <dbReference type="ARBA" id="ARBA00022502"/>
    </source>
</evidence>
<feature type="transmembrane region" description="Helical" evidence="9">
    <location>
        <begin position="133"/>
        <end position="156"/>
    </location>
</feature>
<organism evidence="10 11">
    <name type="scientific">Naegleria fowleri</name>
    <name type="common">Brain eating amoeba</name>
    <dbReference type="NCBI Taxonomy" id="5763"/>
    <lineage>
        <taxon>Eukaryota</taxon>
        <taxon>Discoba</taxon>
        <taxon>Heterolobosea</taxon>
        <taxon>Tetramitia</taxon>
        <taxon>Eutetramitia</taxon>
        <taxon>Vahlkampfiidae</taxon>
        <taxon>Naegleria</taxon>
    </lineage>
</organism>
<dbReference type="VEuPathDB" id="AmoebaDB:FDP41_003809"/>
<evidence type="ECO:0000256" key="2">
    <source>
        <dbReference type="ARBA" id="ARBA00004687"/>
    </source>
</evidence>
<keyword evidence="3" id="KW-0337">GPI-anchor biosynthesis</keyword>
<dbReference type="UniPathway" id="UPA00196"/>
<evidence type="ECO:0000256" key="8">
    <source>
        <dbReference type="SAM" id="MobiDB-lite"/>
    </source>
</evidence>
<evidence type="ECO:0000256" key="4">
    <source>
        <dbReference type="ARBA" id="ARBA00022692"/>
    </source>
</evidence>
<feature type="transmembrane region" description="Helical" evidence="9">
    <location>
        <begin position="305"/>
        <end position="328"/>
    </location>
</feature>
<feature type="region of interest" description="Disordered" evidence="8">
    <location>
        <begin position="1"/>
        <end position="22"/>
    </location>
</feature>
<dbReference type="RefSeq" id="XP_044561869.1">
    <property type="nucleotide sequence ID" value="XM_044707154.1"/>
</dbReference>
<dbReference type="GeneID" id="68111027"/>
<dbReference type="AlphaFoldDB" id="A0A6A5BQ39"/>
<comment type="caution">
    <text evidence="10">The sequence shown here is derived from an EMBL/GenBank/DDBJ whole genome shotgun (WGS) entry which is preliminary data.</text>
</comment>
<evidence type="ECO:0000313" key="11">
    <source>
        <dbReference type="Proteomes" id="UP000444721"/>
    </source>
</evidence>
<feature type="transmembrane region" description="Helical" evidence="9">
    <location>
        <begin position="36"/>
        <end position="56"/>
    </location>
</feature>
<evidence type="ECO:0000256" key="6">
    <source>
        <dbReference type="ARBA" id="ARBA00022989"/>
    </source>
</evidence>
<feature type="transmembrane region" description="Helical" evidence="9">
    <location>
        <begin position="93"/>
        <end position="113"/>
    </location>
</feature>
<keyword evidence="6 9" id="KW-1133">Transmembrane helix</keyword>
<accession>A0A6A5BQ39</accession>
<comment type="subcellular location">
    <subcellularLocation>
        <location evidence="1">Endoplasmic reticulum membrane</location>
        <topology evidence="1">Multi-pass membrane protein</topology>
    </subcellularLocation>
</comment>
<dbReference type="VEuPathDB" id="AmoebaDB:NfTy_064240"/>
<dbReference type="GO" id="GO:0006506">
    <property type="term" value="P:GPI anchor biosynthetic process"/>
    <property type="evidence" value="ECO:0007669"/>
    <property type="project" value="UniProtKB-UniPathway"/>
</dbReference>
<evidence type="ECO:0000313" key="10">
    <source>
        <dbReference type="EMBL" id="KAF0977156.1"/>
    </source>
</evidence>
<dbReference type="GO" id="GO:0005789">
    <property type="term" value="C:endoplasmic reticulum membrane"/>
    <property type="evidence" value="ECO:0007669"/>
    <property type="project" value="UniProtKB-SubCell"/>
</dbReference>
<proteinExistence type="predicted"/>
<dbReference type="OrthoDB" id="17366at2759"/>
<comment type="pathway">
    <text evidence="2">Glycolipid biosynthesis; glycosylphosphatidylinositol-anchor biosynthesis.</text>
</comment>
<keyword evidence="5" id="KW-0256">Endoplasmic reticulum</keyword>
<dbReference type="InterPro" id="IPR009580">
    <property type="entry name" value="GPI_biosynthesis_protein_Pig-F"/>
</dbReference>
<dbReference type="Proteomes" id="UP000444721">
    <property type="component" value="Unassembled WGS sequence"/>
</dbReference>
<evidence type="ECO:0000256" key="9">
    <source>
        <dbReference type="SAM" id="Phobius"/>
    </source>
</evidence>
<dbReference type="OMA" id="CIWISGF"/>
<keyword evidence="4 9" id="KW-0812">Transmembrane</keyword>
<evidence type="ECO:0000256" key="7">
    <source>
        <dbReference type="ARBA" id="ARBA00023136"/>
    </source>
</evidence>
<evidence type="ECO:0000256" key="5">
    <source>
        <dbReference type="ARBA" id="ARBA00022824"/>
    </source>
</evidence>
<keyword evidence="7 9" id="KW-0472">Membrane</keyword>
<sequence length="341" mass="38669">MMINNTSEGSSSSRLNKPQQHVQQNPLRLLSTMSPYHKFLMTQIITSLIFVIYFALRMMQSFSKSSLSSDNPTDDDYWRVESFLVKGYYSETIAGFIVVLIPIYMFITLVGIFAKRKPSHNNTTSSELLLKHIAKYFGTIALGSCLLLAVVVLFGFTPFLRINSSNSATFQSARSEIVASATKENTNENWICTKLVPSSMINSDDIVVFAFMSKCYAFSIGEIIRCLLWCLLSSLIIFVQPLCSLSQWTDIVDTVKLVALEKTTRLTNLKIDFQAVTLLRKFVIVHAVCIWISGFVIPLDWEKDWQYFPICTTVGLIIGTLLNLILYVRNMKYVTLSDKED</sequence>
<reference evidence="10 11" key="1">
    <citation type="journal article" date="2019" name="Sci. Rep.">
        <title>Nanopore sequencing improves the draft genome of the human pathogenic amoeba Naegleria fowleri.</title>
        <authorList>
            <person name="Liechti N."/>
            <person name="Schurch N."/>
            <person name="Bruggmann R."/>
            <person name="Wittwer M."/>
        </authorList>
    </citation>
    <scope>NUCLEOTIDE SEQUENCE [LARGE SCALE GENOMIC DNA]</scope>
    <source>
        <strain evidence="10 11">ATCC 30894</strain>
    </source>
</reference>
<keyword evidence="11" id="KW-1185">Reference proteome</keyword>
<protein>
    <submittedName>
        <fullName evidence="10">Uncharacterized protein</fullName>
    </submittedName>
</protein>
<name>A0A6A5BQ39_NAEFO</name>
<gene>
    <name evidence="10" type="ORF">FDP41_003809</name>
</gene>
<feature type="transmembrane region" description="Helical" evidence="9">
    <location>
        <begin position="278"/>
        <end position="299"/>
    </location>
</feature>
<dbReference type="VEuPathDB" id="AmoebaDB:NF0078970"/>